<gene>
    <name evidence="9" type="ORF">BRARA_G01909</name>
</gene>
<keyword evidence="4" id="KW-0963">Cytoplasm</keyword>
<dbReference type="PANTHER" id="PTHR14145">
    <property type="entry name" value="26S PROTESOME SUBUNIT 6"/>
    <property type="match status" value="1"/>
</dbReference>
<dbReference type="InterPro" id="IPR048624">
    <property type="entry name" value="CSN1_C"/>
</dbReference>
<evidence type="ECO:0000256" key="5">
    <source>
        <dbReference type="ARBA" id="ARBA00022790"/>
    </source>
</evidence>
<keyword evidence="5" id="KW-0736">Signalosome</keyword>
<reference evidence="9 10" key="1">
    <citation type="submission" date="2018-06" db="EMBL/GenBank/DDBJ databases">
        <title>WGS assembly of Brassica rapa FPsc.</title>
        <authorList>
            <person name="Bowman J."/>
            <person name="Kohchi T."/>
            <person name="Yamato K."/>
            <person name="Jenkins J."/>
            <person name="Shu S."/>
            <person name="Ishizaki K."/>
            <person name="Yamaoka S."/>
            <person name="Nishihama R."/>
            <person name="Nakamura Y."/>
            <person name="Berger F."/>
            <person name="Adam C."/>
            <person name="Aki S."/>
            <person name="Althoff F."/>
            <person name="Araki T."/>
            <person name="Arteaga-Vazquez M."/>
            <person name="Balasubrmanian S."/>
            <person name="Bauer D."/>
            <person name="Boehm C."/>
            <person name="Briginshaw L."/>
            <person name="Caballero-Perez J."/>
            <person name="Catarino B."/>
            <person name="Chen F."/>
            <person name="Chiyoda S."/>
            <person name="Chovatia M."/>
            <person name="Davies K."/>
            <person name="Delmans M."/>
            <person name="Demura T."/>
            <person name="Dierschke T."/>
            <person name="Dolan L."/>
            <person name="Dorantes-Acosta A."/>
            <person name="Eklund D."/>
            <person name="Florent S."/>
            <person name="Flores-Sandoval E."/>
            <person name="Fujiyama A."/>
            <person name="Fukuzawa H."/>
            <person name="Galik B."/>
            <person name="Grimanelli D."/>
            <person name="Grimwood J."/>
            <person name="Grossniklaus U."/>
            <person name="Hamada T."/>
            <person name="Haseloff J."/>
            <person name="Hetherington A."/>
            <person name="Higo A."/>
            <person name="Hirakawa Y."/>
            <person name="Hundley H."/>
            <person name="Ikeda Y."/>
            <person name="Inoue K."/>
            <person name="Inoue S."/>
            <person name="Ishida S."/>
            <person name="Jia Q."/>
            <person name="Kakita M."/>
            <person name="Kanazawa T."/>
            <person name="Kawai Y."/>
            <person name="Kawashima T."/>
            <person name="Kennedy M."/>
            <person name="Kinose K."/>
            <person name="Kinoshita T."/>
            <person name="Kohara Y."/>
            <person name="Koide E."/>
            <person name="Komatsu K."/>
            <person name="Kopischke S."/>
            <person name="Kubo M."/>
            <person name="Kyozuka J."/>
            <person name="Lagercrantz U."/>
            <person name="Lin S."/>
            <person name="Lindquist E."/>
            <person name="Lipzen A."/>
            <person name="Lu C."/>
            <person name="Luna E."/>
            <person name="Martienssen R."/>
            <person name="Minamino N."/>
            <person name="Mizutani M."/>
            <person name="Mizutani M."/>
            <person name="Mochizuki N."/>
            <person name="Monte I."/>
            <person name="Mosher R."/>
            <person name="Nagasaki H."/>
            <person name="Nakagami H."/>
            <person name="Naramoto S."/>
            <person name="Nishitani K."/>
            <person name="Ohtani M."/>
            <person name="Okamoto T."/>
            <person name="Okumura M."/>
            <person name="Phillips J."/>
            <person name="Pollak B."/>
            <person name="Reinders A."/>
            <person name="Roevekamp M."/>
            <person name="Sano R."/>
            <person name="Sawa S."/>
            <person name="Schmid M."/>
            <person name="Shirakawa M."/>
            <person name="Solano R."/>
            <person name="Spunde A."/>
            <person name="Suetsugu N."/>
            <person name="Sugano S."/>
            <person name="Sugiyama A."/>
            <person name="Sun R."/>
            <person name="Suzuki Y."/>
            <person name="Takenaka M."/>
            <person name="Takezawa D."/>
            <person name="Tomogane H."/>
            <person name="Tsuzuki M."/>
            <person name="Ueda T."/>
            <person name="Umeda M."/>
            <person name="Ward J."/>
            <person name="Watanabe Y."/>
            <person name="Yazaki K."/>
            <person name="Yokoyama R."/>
            <person name="Yoshitake Y."/>
            <person name="Yotsui I."/>
            <person name="Zachgo S."/>
            <person name="Schmutz J."/>
        </authorList>
    </citation>
    <scope>NUCLEOTIDE SEQUENCE [LARGE SCALE GENOMIC DNA]</scope>
    <source>
        <strain evidence="10">cv. B-3</strain>
    </source>
</reference>
<comment type="similarity">
    <text evidence="3">Belongs to the CSN1 family.</text>
</comment>
<dbReference type="GO" id="GO:0005737">
    <property type="term" value="C:cytoplasm"/>
    <property type="evidence" value="ECO:0007669"/>
    <property type="project" value="UniProtKB-SubCell"/>
</dbReference>
<feature type="region of interest" description="Disordered" evidence="7">
    <location>
        <begin position="1"/>
        <end position="30"/>
    </location>
</feature>
<evidence type="ECO:0000256" key="3">
    <source>
        <dbReference type="ARBA" id="ARBA00008793"/>
    </source>
</evidence>
<dbReference type="EMBL" id="CM010634">
    <property type="protein sequence ID" value="RID54603.1"/>
    <property type="molecule type" value="Genomic_DNA"/>
</dbReference>
<comment type="subcellular location">
    <subcellularLocation>
        <location evidence="2">Cytoplasm</location>
    </subcellularLocation>
    <subcellularLocation>
        <location evidence="1">Nucleus</location>
    </subcellularLocation>
</comment>
<name>A0A397YX74_BRACM</name>
<organism evidence="9 10">
    <name type="scientific">Brassica campestris</name>
    <name type="common">Field mustard</name>
    <dbReference type="NCBI Taxonomy" id="3711"/>
    <lineage>
        <taxon>Eukaryota</taxon>
        <taxon>Viridiplantae</taxon>
        <taxon>Streptophyta</taxon>
        <taxon>Embryophyta</taxon>
        <taxon>Tracheophyta</taxon>
        <taxon>Spermatophyta</taxon>
        <taxon>Magnoliopsida</taxon>
        <taxon>eudicotyledons</taxon>
        <taxon>Gunneridae</taxon>
        <taxon>Pentapetalae</taxon>
        <taxon>rosids</taxon>
        <taxon>malvids</taxon>
        <taxon>Brassicales</taxon>
        <taxon>Brassicaceae</taxon>
        <taxon>Brassiceae</taxon>
        <taxon>Brassica</taxon>
    </lineage>
</organism>
<dbReference type="InterPro" id="IPR000717">
    <property type="entry name" value="PCI_dom"/>
</dbReference>
<evidence type="ECO:0000313" key="10">
    <source>
        <dbReference type="Proteomes" id="UP000264353"/>
    </source>
</evidence>
<feature type="domain" description="PCI" evidence="8">
    <location>
        <begin position="231"/>
        <end position="401"/>
    </location>
</feature>
<evidence type="ECO:0000313" key="9">
    <source>
        <dbReference type="EMBL" id="RID54603.1"/>
    </source>
</evidence>
<evidence type="ECO:0000256" key="1">
    <source>
        <dbReference type="ARBA" id="ARBA00004123"/>
    </source>
</evidence>
<dbReference type="GO" id="GO:0008180">
    <property type="term" value="C:COP9 signalosome"/>
    <property type="evidence" value="ECO:0007669"/>
    <property type="project" value="UniProtKB-KW"/>
</dbReference>
<evidence type="ECO:0000256" key="6">
    <source>
        <dbReference type="ARBA" id="ARBA00023242"/>
    </source>
</evidence>
<dbReference type="FunFam" id="1.25.40.570:FF:000014">
    <property type="entry name" value="COP9 signalosome complex subunit 1"/>
    <property type="match status" value="1"/>
</dbReference>
<proteinExistence type="inferred from homology"/>
<protein>
    <recommendedName>
        <fullName evidence="8">PCI domain-containing protein</fullName>
    </recommendedName>
</protein>
<dbReference type="InterPro" id="IPR019585">
    <property type="entry name" value="Rpn7/CSN1"/>
</dbReference>
<dbReference type="Pfam" id="PF21151">
    <property type="entry name" value="CSN1_C"/>
    <property type="match status" value="1"/>
</dbReference>
<dbReference type="Pfam" id="PF10602">
    <property type="entry name" value="RPN7"/>
    <property type="match status" value="1"/>
</dbReference>
<evidence type="ECO:0000256" key="7">
    <source>
        <dbReference type="SAM" id="MobiDB-lite"/>
    </source>
</evidence>
<evidence type="ECO:0000256" key="4">
    <source>
        <dbReference type="ARBA" id="ARBA00022490"/>
    </source>
</evidence>
<evidence type="ECO:0000256" key="2">
    <source>
        <dbReference type="ARBA" id="ARBA00004496"/>
    </source>
</evidence>
<accession>A0A397YX74</accession>
<dbReference type="InterPro" id="IPR036390">
    <property type="entry name" value="WH_DNA-bd_sf"/>
</dbReference>
<dbReference type="OrthoDB" id="422427at2759"/>
<dbReference type="PROSITE" id="PS50250">
    <property type="entry name" value="PCI"/>
    <property type="match status" value="1"/>
</dbReference>
<dbReference type="InterPro" id="IPR045135">
    <property type="entry name" value="Rpn7_N"/>
</dbReference>
<sequence>MERDEEASEPMMEMCTNGGGEETSNRRPIISGEPLDIEAYATLYKGRTKIMRLLFIASHCGGNQTMQLEALRMAYDEIKKGENTQLFRDVVNRINGRLGDKYNMDSAWCESVDRRAEQKKGRLENELSSYRTNLIKESIRMGHNDFGDFYYACGLLNEAFKNYVRTRDYCTTAKHIIHMCMNAILVSIEMGQFTHVSSYVNKAEQNHETLDPIVAAKLRCASGLAHLELKKYKLAARKFLDVSPELGNSYNEVIAPQDVATYGGLCALASFDRSELKAKVIDNINFRDFLELVPEVRELINDFYSSRYASCLEYLGSLRANLLLDIHLHDHVDTLYDQIRKKALIQYTLPFVSVDLSRMADAFKTSVSGLEKELEALITDNQIQARIDSHNKILYARHADQRNATFQKVLQMGNEFDRDVRSMMLRANLLKHEYHARAGRNH</sequence>
<dbReference type="SMR" id="A0A397YX74"/>
<dbReference type="SUPFAM" id="SSF46785">
    <property type="entry name" value="Winged helix' DNA-binding domain"/>
    <property type="match status" value="1"/>
</dbReference>
<dbReference type="KEGG" id="brp:103830283"/>
<evidence type="ECO:0000259" key="8">
    <source>
        <dbReference type="PROSITE" id="PS50250"/>
    </source>
</evidence>
<dbReference type="AlphaFoldDB" id="A0A397YX74"/>
<dbReference type="Pfam" id="PF01399">
    <property type="entry name" value="PCI"/>
    <property type="match status" value="1"/>
</dbReference>
<dbReference type="PANTHER" id="PTHR14145:SF2">
    <property type="entry name" value="COP9 SIGNALOSOME COMPLEX SUBUNIT 1"/>
    <property type="match status" value="1"/>
</dbReference>
<dbReference type="Proteomes" id="UP000264353">
    <property type="component" value="Chromosome A7"/>
</dbReference>
<keyword evidence="6" id="KW-0539">Nucleus</keyword>
<dbReference type="SMART" id="SM00088">
    <property type="entry name" value="PINT"/>
    <property type="match status" value="1"/>
</dbReference>
<dbReference type="Gene3D" id="1.25.40.570">
    <property type="match status" value="1"/>
</dbReference>